<keyword evidence="2" id="KW-1185">Reference proteome</keyword>
<protein>
    <submittedName>
        <fullName evidence="1">CHAT domain-containing protein</fullName>
    </submittedName>
</protein>
<dbReference type="EMBL" id="MU273523">
    <property type="protein sequence ID" value="KAI0033293.1"/>
    <property type="molecule type" value="Genomic_DNA"/>
</dbReference>
<sequence>MPVSEDLSQRCARSLKTISAVASLYPTALSSYAVATSQVYLSSLQSSSEQSKLENAWLSVMSLAPERRDLAVSLLRLASFYSNSTAVPDRTAFLALSALRVIKEDRAKPDPEIISKSLFTLGSALHSISPTVAQLPELDVAIRAFTFCAQLSEHDDVTGQARSYAGLAIALLRRFEQIGRQEDLDKVFIFLSYVLKKDGIEDSLRASLHNSLGIAYRHQFSLRYNQRPAERELLIQDMNEALYHLHKATSLSPSTSQYLGGLAITEVLCAEIYPDPSNALQYLQAAVQHSYRAMYGVGRGDPNPSRLEDCGNVLQRVFRKTRDPQHCDLMLQAMKGAVDYTPEKHDADMARRLYNLGTGYHCRFLSNPHPESHDDRKAIHCLKKAVELPASEPSIQFAAACLWSQLAPLDDLDAYRAVVNLAPKMAWLGADIRSIYRDLPDIARVIRRGVTAAINSGKLQTAVEWFEAGRCVVWRQALGLRTSVAAQLPQDCPREARELAEEIDKVSCELGRVALGSLQAMETATPEQRSAHRRKLATEYDELLQHASTVPCLHALLRPASFGDILKATTAHAHPIVCLNLDGPRCDALVLYPNHPSVLHVPLSAMSSERADGLRASLETQLEQERLLDGHGPRMRGLVHDQQAPGTMRTSKQIEEILEELWNTVVKPILGSMGLLPPRFFEPLDNLRRISWCPSGSLTTLPLHAAGIYASPGPKIFDFIVPSYKPSLTGMGVGSAVNHASRTRHSLLAVSQEADGLTHTTHEVSGIQRRLDKASCSVTWLHDRKATLSRVLEAMQASTCVHFACHGEQDRNDPLRSSFILANHERLTLGRLMKDSMATDPSHSKASKELAFLSACETAAGDQGLADEQVHLAAGMLAVGFRRVVGTMWRIRDEDAKEIAGEFYRGLVGSDRHLQPSRAAQALHDAVGRLRGDGTPILHWASLIHIET</sequence>
<name>A0ACB8QP73_9AGAM</name>
<dbReference type="Proteomes" id="UP000814128">
    <property type="component" value="Unassembled WGS sequence"/>
</dbReference>
<comment type="caution">
    <text evidence="1">The sequence shown here is derived from an EMBL/GenBank/DDBJ whole genome shotgun (WGS) entry which is preliminary data.</text>
</comment>
<reference evidence="1" key="2">
    <citation type="journal article" date="2022" name="New Phytol.">
        <title>Evolutionary transition to the ectomycorrhizal habit in the genomes of a hyperdiverse lineage of mushroom-forming fungi.</title>
        <authorList>
            <person name="Looney B."/>
            <person name="Miyauchi S."/>
            <person name="Morin E."/>
            <person name="Drula E."/>
            <person name="Courty P.E."/>
            <person name="Kohler A."/>
            <person name="Kuo A."/>
            <person name="LaButti K."/>
            <person name="Pangilinan J."/>
            <person name="Lipzen A."/>
            <person name="Riley R."/>
            <person name="Andreopoulos W."/>
            <person name="He G."/>
            <person name="Johnson J."/>
            <person name="Nolan M."/>
            <person name="Tritt A."/>
            <person name="Barry K.W."/>
            <person name="Grigoriev I.V."/>
            <person name="Nagy L.G."/>
            <person name="Hibbett D."/>
            <person name="Henrissat B."/>
            <person name="Matheny P.B."/>
            <person name="Labbe J."/>
            <person name="Martin F.M."/>
        </authorList>
    </citation>
    <scope>NUCLEOTIDE SEQUENCE</scope>
    <source>
        <strain evidence="1">EC-137</strain>
    </source>
</reference>
<organism evidence="1 2">
    <name type="scientific">Vararia minispora EC-137</name>
    <dbReference type="NCBI Taxonomy" id="1314806"/>
    <lineage>
        <taxon>Eukaryota</taxon>
        <taxon>Fungi</taxon>
        <taxon>Dikarya</taxon>
        <taxon>Basidiomycota</taxon>
        <taxon>Agaricomycotina</taxon>
        <taxon>Agaricomycetes</taxon>
        <taxon>Russulales</taxon>
        <taxon>Lachnocladiaceae</taxon>
        <taxon>Vararia</taxon>
    </lineage>
</organism>
<reference evidence="1" key="1">
    <citation type="submission" date="2021-02" db="EMBL/GenBank/DDBJ databases">
        <authorList>
            <consortium name="DOE Joint Genome Institute"/>
            <person name="Ahrendt S."/>
            <person name="Looney B.P."/>
            <person name="Miyauchi S."/>
            <person name="Morin E."/>
            <person name="Drula E."/>
            <person name="Courty P.E."/>
            <person name="Chicoki N."/>
            <person name="Fauchery L."/>
            <person name="Kohler A."/>
            <person name="Kuo A."/>
            <person name="Labutti K."/>
            <person name="Pangilinan J."/>
            <person name="Lipzen A."/>
            <person name="Riley R."/>
            <person name="Andreopoulos W."/>
            <person name="He G."/>
            <person name="Johnson J."/>
            <person name="Barry K.W."/>
            <person name="Grigoriev I.V."/>
            <person name="Nagy L."/>
            <person name="Hibbett D."/>
            <person name="Henrissat B."/>
            <person name="Matheny P.B."/>
            <person name="Labbe J."/>
            <person name="Martin F."/>
        </authorList>
    </citation>
    <scope>NUCLEOTIDE SEQUENCE</scope>
    <source>
        <strain evidence="1">EC-137</strain>
    </source>
</reference>
<gene>
    <name evidence="1" type="ORF">K488DRAFT_69986</name>
</gene>
<accession>A0ACB8QP73</accession>
<evidence type="ECO:0000313" key="2">
    <source>
        <dbReference type="Proteomes" id="UP000814128"/>
    </source>
</evidence>
<evidence type="ECO:0000313" key="1">
    <source>
        <dbReference type="EMBL" id="KAI0033293.1"/>
    </source>
</evidence>
<proteinExistence type="predicted"/>